<evidence type="ECO:0000313" key="2">
    <source>
        <dbReference type="EMBL" id="QVD57676.1"/>
    </source>
</evidence>
<keyword evidence="1" id="KW-1133">Transmembrane helix</keyword>
<gene>
    <name evidence="2" type="ORF">PM56_131</name>
</gene>
<organism evidence="2 3">
    <name type="scientific">Staphylococcus phage PM56</name>
    <dbReference type="NCBI Taxonomy" id="2834980"/>
    <lineage>
        <taxon>Viruses</taxon>
        <taxon>Duplodnaviria</taxon>
        <taxon>Heunggongvirae</taxon>
        <taxon>Uroviricota</taxon>
        <taxon>Caudoviricetes</taxon>
        <taxon>Herelleviridae</taxon>
        <taxon>Twortvirinae</taxon>
        <taxon>Silviavirus</taxon>
        <taxon>Silviavirus remus</taxon>
    </lineage>
</organism>
<feature type="transmembrane region" description="Helical" evidence="1">
    <location>
        <begin position="12"/>
        <end position="35"/>
    </location>
</feature>
<keyword evidence="1" id="KW-0472">Membrane</keyword>
<dbReference type="EMBL" id="MW546071">
    <property type="protein sequence ID" value="QVD57676.1"/>
    <property type="molecule type" value="Genomic_DNA"/>
</dbReference>
<proteinExistence type="predicted"/>
<feature type="transmembrane region" description="Helical" evidence="1">
    <location>
        <begin position="41"/>
        <end position="59"/>
    </location>
</feature>
<name>A0A8E5KAW7_9CAUD</name>
<keyword evidence="1" id="KW-0812">Transmembrane</keyword>
<accession>A0A8E5KAW7</accession>
<evidence type="ECO:0000256" key="1">
    <source>
        <dbReference type="SAM" id="Phobius"/>
    </source>
</evidence>
<sequence length="129" mass="14783">MNNNIAVFIFKTLIIIIIFILFILSIINSLSLIYSIRPSTVMTYFIFGGIVSNVALTITDKLLLHKEDPLPDYILKEVELNNNELQVLKKIVESQTNVSAEEVRVRAKAQRRILKDKKRDAVDENEEGH</sequence>
<reference evidence="2" key="1">
    <citation type="journal article" date="2021" name="Pharmaceuticals (Basel)">
        <title>epsilon(2)-Phages Are Naturally Bred and Have a Vastly Improved Host Range in Staphylococcus aureus over Wild Type Phages.</title>
        <authorList>
            <person name="Saez Moreno D."/>
            <person name="Visram Z."/>
            <person name="Mutti M."/>
            <person name="Restrepo-Cordoba M."/>
            <person name="Hartmann S."/>
            <person name="Kremers A.I."/>
            <person name="Tisakova L."/>
            <person name="Schertler S."/>
            <person name="Wittmann J."/>
            <person name="Kalali B."/>
            <person name="Monecke S."/>
            <person name="Ehricht R."/>
            <person name="Resch G."/>
            <person name="Corsini L."/>
        </authorList>
    </citation>
    <scope>NUCLEOTIDE SEQUENCE</scope>
</reference>
<evidence type="ECO:0000313" key="3">
    <source>
        <dbReference type="Proteomes" id="UP000676717"/>
    </source>
</evidence>
<dbReference type="Proteomes" id="UP000676717">
    <property type="component" value="Segment"/>
</dbReference>
<protein>
    <submittedName>
        <fullName evidence="2">Uncharacterized protein</fullName>
    </submittedName>
</protein>